<dbReference type="EMBL" id="JAKKPZ010000002">
    <property type="protein sequence ID" value="KAI1726264.1"/>
    <property type="molecule type" value="Genomic_DNA"/>
</dbReference>
<feature type="region of interest" description="Disordered" evidence="1">
    <location>
        <begin position="69"/>
        <end position="127"/>
    </location>
</feature>
<feature type="compositionally biased region" description="Basic and acidic residues" evidence="1">
    <location>
        <begin position="116"/>
        <end position="127"/>
    </location>
</feature>
<accession>A0AAD4NC70</accession>
<sequence>MVFTLVDLSYIVPLITIYAISLLFSCGKKKVTTNAKTPIDQPTSILVNATENPKTVELIEEIMIEPKKMPMKDKEKQIKEQGLTQPKYDDPTWGDVPSEWETENSVAPKNKAKSQMVDDKVSNQKPR</sequence>
<name>A0AAD4NC70_9BILA</name>
<evidence type="ECO:0000256" key="1">
    <source>
        <dbReference type="SAM" id="MobiDB-lite"/>
    </source>
</evidence>
<dbReference type="AlphaFoldDB" id="A0AAD4NC70"/>
<keyword evidence="2" id="KW-0812">Transmembrane</keyword>
<keyword evidence="2" id="KW-1133">Transmembrane helix</keyword>
<feature type="compositionally biased region" description="Basic and acidic residues" evidence="1">
    <location>
        <begin position="69"/>
        <end position="79"/>
    </location>
</feature>
<reference evidence="3" key="1">
    <citation type="submission" date="2022-01" db="EMBL/GenBank/DDBJ databases">
        <title>Genome Sequence Resource for Two Populations of Ditylenchus destructor, the Migratory Endoparasitic Phytonematode.</title>
        <authorList>
            <person name="Zhang H."/>
            <person name="Lin R."/>
            <person name="Xie B."/>
        </authorList>
    </citation>
    <scope>NUCLEOTIDE SEQUENCE</scope>
    <source>
        <strain evidence="3">BazhouSP</strain>
    </source>
</reference>
<protein>
    <submittedName>
        <fullName evidence="3">Uncharacterized protein</fullName>
    </submittedName>
</protein>
<evidence type="ECO:0000313" key="3">
    <source>
        <dbReference type="EMBL" id="KAI1726264.1"/>
    </source>
</evidence>
<evidence type="ECO:0000256" key="2">
    <source>
        <dbReference type="SAM" id="Phobius"/>
    </source>
</evidence>
<proteinExistence type="predicted"/>
<feature type="transmembrane region" description="Helical" evidence="2">
    <location>
        <begin position="6"/>
        <end position="26"/>
    </location>
</feature>
<keyword evidence="4" id="KW-1185">Reference proteome</keyword>
<comment type="caution">
    <text evidence="3">The sequence shown here is derived from an EMBL/GenBank/DDBJ whole genome shotgun (WGS) entry which is preliminary data.</text>
</comment>
<dbReference type="Proteomes" id="UP001201812">
    <property type="component" value="Unassembled WGS sequence"/>
</dbReference>
<keyword evidence="2" id="KW-0472">Membrane</keyword>
<gene>
    <name evidence="3" type="ORF">DdX_02974</name>
</gene>
<organism evidence="3 4">
    <name type="scientific">Ditylenchus destructor</name>
    <dbReference type="NCBI Taxonomy" id="166010"/>
    <lineage>
        <taxon>Eukaryota</taxon>
        <taxon>Metazoa</taxon>
        <taxon>Ecdysozoa</taxon>
        <taxon>Nematoda</taxon>
        <taxon>Chromadorea</taxon>
        <taxon>Rhabditida</taxon>
        <taxon>Tylenchina</taxon>
        <taxon>Tylenchomorpha</taxon>
        <taxon>Sphaerularioidea</taxon>
        <taxon>Anguinidae</taxon>
        <taxon>Anguininae</taxon>
        <taxon>Ditylenchus</taxon>
    </lineage>
</organism>
<evidence type="ECO:0000313" key="4">
    <source>
        <dbReference type="Proteomes" id="UP001201812"/>
    </source>
</evidence>